<dbReference type="Proteomes" id="UP000287651">
    <property type="component" value="Unassembled WGS sequence"/>
</dbReference>
<evidence type="ECO:0000313" key="2">
    <source>
        <dbReference type="Proteomes" id="UP000287651"/>
    </source>
</evidence>
<reference evidence="1 2" key="1">
    <citation type="journal article" date="2014" name="Agronomy (Basel)">
        <title>A Draft Genome Sequence for Ensete ventricosum, the Drought-Tolerant Tree Against Hunger.</title>
        <authorList>
            <person name="Harrison J."/>
            <person name="Moore K.A."/>
            <person name="Paszkiewicz K."/>
            <person name="Jones T."/>
            <person name="Grant M."/>
            <person name="Ambacheew D."/>
            <person name="Muzemil S."/>
            <person name="Studholme D.J."/>
        </authorList>
    </citation>
    <scope>NUCLEOTIDE SEQUENCE [LARGE SCALE GENOMIC DNA]</scope>
</reference>
<organism evidence="1 2">
    <name type="scientific">Ensete ventricosum</name>
    <name type="common">Abyssinian banana</name>
    <name type="synonym">Musa ensete</name>
    <dbReference type="NCBI Taxonomy" id="4639"/>
    <lineage>
        <taxon>Eukaryota</taxon>
        <taxon>Viridiplantae</taxon>
        <taxon>Streptophyta</taxon>
        <taxon>Embryophyta</taxon>
        <taxon>Tracheophyta</taxon>
        <taxon>Spermatophyta</taxon>
        <taxon>Magnoliopsida</taxon>
        <taxon>Liliopsida</taxon>
        <taxon>Zingiberales</taxon>
        <taxon>Musaceae</taxon>
        <taxon>Ensete</taxon>
    </lineage>
</organism>
<evidence type="ECO:0000313" key="1">
    <source>
        <dbReference type="EMBL" id="RRT37208.1"/>
    </source>
</evidence>
<comment type="caution">
    <text evidence="1">The sequence shown here is derived from an EMBL/GenBank/DDBJ whole genome shotgun (WGS) entry which is preliminary data.</text>
</comment>
<sequence length="100" mass="11175">MGNHPVESVLPFPGEHVNVARVGDLTWHTASRPSNHDSTGLMGLVVILRHGERLIATEHSRRVEPERLHGIRDDIEKKKGLVGWRLRCYKRAVPVTEAAG</sequence>
<proteinExistence type="predicted"/>
<dbReference type="EMBL" id="AMZH03022553">
    <property type="protein sequence ID" value="RRT37208.1"/>
    <property type="molecule type" value="Genomic_DNA"/>
</dbReference>
<protein>
    <submittedName>
        <fullName evidence="1">Uncharacterized protein</fullName>
    </submittedName>
</protein>
<dbReference type="AlphaFoldDB" id="A0A426XCL7"/>
<accession>A0A426XCL7</accession>
<gene>
    <name evidence="1" type="ORF">B296_00055197</name>
</gene>
<name>A0A426XCL7_ENSVE</name>